<feature type="region of interest" description="Disordered" evidence="5">
    <location>
        <begin position="1"/>
        <end position="43"/>
    </location>
</feature>
<dbReference type="PANTHER" id="PTHR37994">
    <property type="entry name" value="ARAE_2_N DOMAIN-CONTAINING PROTEIN-RELATED"/>
    <property type="match status" value="1"/>
</dbReference>
<feature type="transmembrane region" description="Helical" evidence="6">
    <location>
        <begin position="767"/>
        <end position="785"/>
    </location>
</feature>
<keyword evidence="2 6" id="KW-0812">Transmembrane</keyword>
<proteinExistence type="predicted"/>
<feature type="domain" description="DUF2421" evidence="7">
    <location>
        <begin position="785"/>
        <end position="1025"/>
    </location>
</feature>
<evidence type="ECO:0000259" key="9">
    <source>
        <dbReference type="Pfam" id="PF13515"/>
    </source>
</evidence>
<feature type="transmembrane region" description="Helical" evidence="6">
    <location>
        <begin position="180"/>
        <end position="197"/>
    </location>
</feature>
<feature type="transmembrane region" description="Helical" evidence="6">
    <location>
        <begin position="108"/>
        <end position="126"/>
    </location>
</feature>
<name>A0AAD3TQS5_9TREE</name>
<evidence type="ECO:0000313" key="10">
    <source>
        <dbReference type="EMBL" id="GMK54826.1"/>
    </source>
</evidence>
<comment type="subcellular location">
    <subcellularLocation>
        <location evidence="1">Membrane</location>
        <topology evidence="1">Multi-pass membrane protein</topology>
    </subcellularLocation>
</comment>
<dbReference type="AlphaFoldDB" id="A0AAD3TQS5"/>
<dbReference type="Pfam" id="PF10337">
    <property type="entry name" value="ArAE_2_N"/>
    <property type="match status" value="1"/>
</dbReference>
<accession>A0AAD3TQS5</accession>
<protein>
    <recommendedName>
        <fullName evidence="12">ER transporter 6TM N-terminal domain-containing protein</fullName>
    </recommendedName>
</protein>
<sequence>MAEKDTESVGAHSNGADAHGQPQSPSTSSPETNHATSTKQKRTLLPSWLTTALRTKRTWKNWARSMVALLAVTLLMVIQKTSTALGSTGTFFGLLTCAILPPMMPFSVFLFALLTLGLGMLLGWAWGTAAWAAGLRARDAALLQTTMQGVQAQAQAAGANPQRAMQAAIFNGDFLDPRSSAVHGVFIFVGAYFFGWIRATKPKLVLLSLFATILLDLMCTLGPLFPYAYYMVATTLIKPAAAYMAVALVCSLLFFPQSVNHLVLSRLVRETYRPMLRLLALQERVLSTNPTHHDEWLALAVEGRGLVRGYVAASEELEGMVPMLQLEITRGRISAGQLTELVSRTHALLATSAGLGSVVGMVAERDRAVKQQMEDPLPYATSRSKAMYKHLMNAEDGAKSNLEDLLPDLKAATEHLRSAAETAFAGGIEFLDAINNSRWKKPPKDLVGPEVRQANLIRLRATLSEFRQSGNNRVLERLRDRFDPQTGQLLECEGGGSRGSPRGLFRCFQFTATLTGFCADLMDWLELIEVIELSTPRNRFQFPGKFVQEAVHVINDPSTGDGSDMIDDTDSTTNTLNGDKGADLKLRQPRDPDAGPPRNSLQKVGRGVSTVMRAAAGTNGIFALKYGIVSIALWVPAVCKTSARFYYVNRGLWALTMAQTGLGVSAGEQVFNFLQRMSGTLVGAIMGMVLWYIGAQRGPGNAYGVTAAFVVGMAPFLFLRIAAPPNVTSFYVMTGVTIAFVVGYSWVDNHAVQLVHLGVGFSLAGRRALLVIIGFAAAFVMTLIPRPTSSKKLLRQGIAKNINALGGLYSIEVGMLEAGRTSSADSAAKRPTHREHYLRIFNRLHALHERFEYAAFEPSLRGPWPRVQYERLMDIQGSMLSSAAVLVAAYSQLEPAWCALITDQNALMHPAFVADIVSLFTILAQSLRRGTPLPPIIPIFERVAYHQTYQHALRRAANAQGHEGAGDTDGVVGAEAVALESLESELTWENAHDEQFGRYATTLVALSHFIGGVNALHMTVLALVGQHEIDGFADAQERWARAEMAV</sequence>
<dbReference type="InterPro" id="IPR018820">
    <property type="entry name" value="BRE4-related_DUF2421"/>
</dbReference>
<feature type="transmembrane region" description="Helical" evidence="6">
    <location>
        <begin position="84"/>
        <end position="101"/>
    </location>
</feature>
<feature type="transmembrane region" description="Helical" evidence="6">
    <location>
        <begin position="700"/>
        <end position="718"/>
    </location>
</feature>
<organism evidence="10 11">
    <name type="scientific">Cutaneotrichosporon spelunceum</name>
    <dbReference type="NCBI Taxonomy" id="1672016"/>
    <lineage>
        <taxon>Eukaryota</taxon>
        <taxon>Fungi</taxon>
        <taxon>Dikarya</taxon>
        <taxon>Basidiomycota</taxon>
        <taxon>Agaricomycotina</taxon>
        <taxon>Tremellomycetes</taxon>
        <taxon>Trichosporonales</taxon>
        <taxon>Trichosporonaceae</taxon>
        <taxon>Cutaneotrichosporon</taxon>
    </lineage>
</organism>
<keyword evidence="11" id="KW-1185">Reference proteome</keyword>
<comment type="caution">
    <text evidence="10">The sequence shown here is derived from an EMBL/GenBank/DDBJ whole genome shotgun (WGS) entry which is preliminary data.</text>
</comment>
<feature type="domain" description="Putative ER transporter 6TM N-terminal" evidence="8">
    <location>
        <begin position="45"/>
        <end position="381"/>
    </location>
</feature>
<reference evidence="10" key="2">
    <citation type="submission" date="2023-06" db="EMBL/GenBank/DDBJ databases">
        <authorList>
            <person name="Kobayashi Y."/>
            <person name="Kayamori A."/>
            <person name="Aoki K."/>
            <person name="Shiwa Y."/>
            <person name="Fujita N."/>
            <person name="Sugita T."/>
            <person name="Iwasaki W."/>
            <person name="Tanaka N."/>
            <person name="Takashima M."/>
        </authorList>
    </citation>
    <scope>NUCLEOTIDE SEQUENCE</scope>
    <source>
        <strain evidence="10">HIS016</strain>
    </source>
</reference>
<evidence type="ECO:0000259" key="8">
    <source>
        <dbReference type="Pfam" id="PF10337"/>
    </source>
</evidence>
<feature type="domain" description="Integral membrane bound transporter" evidence="9">
    <location>
        <begin position="644"/>
        <end position="781"/>
    </location>
</feature>
<evidence type="ECO:0000256" key="5">
    <source>
        <dbReference type="SAM" id="MobiDB-lite"/>
    </source>
</evidence>
<dbReference type="InterPro" id="IPR018823">
    <property type="entry name" value="ArAE_2_N"/>
</dbReference>
<feature type="transmembrane region" description="Helical" evidence="6">
    <location>
        <begin position="677"/>
        <end position="694"/>
    </location>
</feature>
<dbReference type="Pfam" id="PF13515">
    <property type="entry name" value="FUSC_2"/>
    <property type="match status" value="1"/>
</dbReference>
<evidence type="ECO:0000256" key="4">
    <source>
        <dbReference type="ARBA" id="ARBA00023136"/>
    </source>
</evidence>
<evidence type="ECO:0000313" key="11">
    <source>
        <dbReference type="Proteomes" id="UP001222932"/>
    </source>
</evidence>
<dbReference type="Pfam" id="PF10334">
    <property type="entry name" value="BRE4"/>
    <property type="match status" value="1"/>
</dbReference>
<reference evidence="10" key="1">
    <citation type="journal article" date="2023" name="BMC Genomics">
        <title>Chromosome-level genome assemblies of Cutaneotrichosporon spp. (Trichosporonales, Basidiomycota) reveal imbalanced evolution between nucleotide sequences and chromosome synteny.</title>
        <authorList>
            <person name="Kobayashi Y."/>
            <person name="Kayamori A."/>
            <person name="Aoki K."/>
            <person name="Shiwa Y."/>
            <person name="Matsutani M."/>
            <person name="Fujita N."/>
            <person name="Sugita T."/>
            <person name="Iwasaki W."/>
            <person name="Tanaka N."/>
            <person name="Takashima M."/>
        </authorList>
    </citation>
    <scope>NUCLEOTIDE SEQUENCE</scope>
    <source>
        <strain evidence="10">HIS016</strain>
    </source>
</reference>
<evidence type="ECO:0000256" key="1">
    <source>
        <dbReference type="ARBA" id="ARBA00004141"/>
    </source>
</evidence>
<evidence type="ECO:0008006" key="12">
    <source>
        <dbReference type="Google" id="ProtNLM"/>
    </source>
</evidence>
<keyword evidence="4 6" id="KW-0472">Membrane</keyword>
<dbReference type="Proteomes" id="UP001222932">
    <property type="component" value="Unassembled WGS sequence"/>
</dbReference>
<feature type="transmembrane region" description="Helical" evidence="6">
    <location>
        <begin position="62"/>
        <end position="78"/>
    </location>
</feature>
<dbReference type="PANTHER" id="PTHR37994:SF3">
    <property type="entry name" value="ER TRANSPORTER 6TM N-TERMINAL DOMAIN-CONTAINING PROTEIN"/>
    <property type="match status" value="1"/>
</dbReference>
<evidence type="ECO:0000256" key="3">
    <source>
        <dbReference type="ARBA" id="ARBA00022989"/>
    </source>
</evidence>
<evidence type="ECO:0000256" key="2">
    <source>
        <dbReference type="ARBA" id="ARBA00022692"/>
    </source>
</evidence>
<feature type="region of interest" description="Disordered" evidence="5">
    <location>
        <begin position="557"/>
        <end position="603"/>
    </location>
</feature>
<dbReference type="GO" id="GO:0016020">
    <property type="term" value="C:membrane"/>
    <property type="evidence" value="ECO:0007669"/>
    <property type="project" value="UniProtKB-SubCell"/>
</dbReference>
<keyword evidence="3 6" id="KW-1133">Transmembrane helix</keyword>
<feature type="compositionally biased region" description="Basic and acidic residues" evidence="5">
    <location>
        <begin position="580"/>
        <end position="593"/>
    </location>
</feature>
<evidence type="ECO:0000259" key="7">
    <source>
        <dbReference type="Pfam" id="PF10334"/>
    </source>
</evidence>
<dbReference type="EMBL" id="BTCM01000001">
    <property type="protein sequence ID" value="GMK54826.1"/>
    <property type="molecule type" value="Genomic_DNA"/>
</dbReference>
<feature type="transmembrane region" description="Helical" evidence="6">
    <location>
        <begin position="241"/>
        <end position="264"/>
    </location>
</feature>
<feature type="compositionally biased region" description="Low complexity" evidence="5">
    <location>
        <begin position="21"/>
        <end position="30"/>
    </location>
</feature>
<evidence type="ECO:0000256" key="6">
    <source>
        <dbReference type="SAM" id="Phobius"/>
    </source>
</evidence>
<dbReference type="InterPro" id="IPR049453">
    <property type="entry name" value="Memb_transporter_dom"/>
</dbReference>
<feature type="transmembrane region" description="Helical" evidence="6">
    <location>
        <begin position="730"/>
        <end position="747"/>
    </location>
</feature>
<feature type="transmembrane region" description="Helical" evidence="6">
    <location>
        <begin position="204"/>
        <end position="229"/>
    </location>
</feature>
<gene>
    <name evidence="10" type="ORF">CspeluHIS016_0114120</name>
</gene>